<gene>
    <name evidence="2" type="ORF">Zm00014a_044707</name>
</gene>
<reference evidence="2 3" key="1">
    <citation type="journal article" date="2018" name="Nat. Genet.">
        <title>Extensive intraspecific gene order and gene structural variations between Mo17 and other maize genomes.</title>
        <authorList>
            <person name="Sun S."/>
            <person name="Zhou Y."/>
            <person name="Chen J."/>
            <person name="Shi J."/>
            <person name="Zhao H."/>
            <person name="Zhao H."/>
            <person name="Song W."/>
            <person name="Zhang M."/>
            <person name="Cui Y."/>
            <person name="Dong X."/>
            <person name="Liu H."/>
            <person name="Ma X."/>
            <person name="Jiao Y."/>
            <person name="Wang B."/>
            <person name="Wei X."/>
            <person name="Stein J.C."/>
            <person name="Glaubitz J.C."/>
            <person name="Lu F."/>
            <person name="Yu G."/>
            <person name="Liang C."/>
            <person name="Fengler K."/>
            <person name="Li B."/>
            <person name="Rafalski A."/>
            <person name="Schnable P.S."/>
            <person name="Ware D.H."/>
            <person name="Buckler E.S."/>
            <person name="Lai J."/>
        </authorList>
    </citation>
    <scope>NUCLEOTIDE SEQUENCE [LARGE SCALE GENOMIC DNA]</scope>
    <source>
        <strain evidence="3">cv. Missouri 17</strain>
        <tissue evidence="2">Seedling</tissue>
    </source>
</reference>
<evidence type="ECO:0000313" key="3">
    <source>
        <dbReference type="Proteomes" id="UP000251960"/>
    </source>
</evidence>
<dbReference type="PANTHER" id="PTHR33924:SF5">
    <property type="entry name" value="CATION-TRANSPORTING ATPASE"/>
    <property type="match status" value="1"/>
</dbReference>
<feature type="transmembrane region" description="Helical" evidence="1">
    <location>
        <begin position="53"/>
        <end position="71"/>
    </location>
</feature>
<dbReference type="Proteomes" id="UP000251960">
    <property type="component" value="Chromosome 5"/>
</dbReference>
<keyword evidence="1" id="KW-1133">Transmembrane helix</keyword>
<dbReference type="PANTHER" id="PTHR33924">
    <property type="entry name" value="CATION-TRANSPORTING ATPASE"/>
    <property type="match status" value="1"/>
</dbReference>
<proteinExistence type="predicted"/>
<keyword evidence="1" id="KW-0472">Membrane</keyword>
<comment type="caution">
    <text evidence="2">The sequence shown here is derived from an EMBL/GenBank/DDBJ whole genome shotgun (WGS) entry which is preliminary data.</text>
</comment>
<organism evidence="2 3">
    <name type="scientific">Zea mays</name>
    <name type="common">Maize</name>
    <dbReference type="NCBI Taxonomy" id="4577"/>
    <lineage>
        <taxon>Eukaryota</taxon>
        <taxon>Viridiplantae</taxon>
        <taxon>Streptophyta</taxon>
        <taxon>Embryophyta</taxon>
        <taxon>Tracheophyta</taxon>
        <taxon>Spermatophyta</taxon>
        <taxon>Magnoliopsida</taxon>
        <taxon>Liliopsida</taxon>
        <taxon>Poales</taxon>
        <taxon>Poaceae</taxon>
        <taxon>PACMAD clade</taxon>
        <taxon>Panicoideae</taxon>
        <taxon>Andropogonodae</taxon>
        <taxon>Andropogoneae</taxon>
        <taxon>Tripsacinae</taxon>
        <taxon>Zea</taxon>
    </lineage>
</organism>
<dbReference type="EMBL" id="NCVQ01000006">
    <property type="protein sequence ID" value="PWZ24938.1"/>
    <property type="molecule type" value="Genomic_DNA"/>
</dbReference>
<feature type="transmembrane region" description="Helical" evidence="1">
    <location>
        <begin position="130"/>
        <end position="150"/>
    </location>
</feature>
<dbReference type="ExpressionAtlas" id="A0A3L6EWG1">
    <property type="expression patterns" value="baseline and differential"/>
</dbReference>
<sequence length="342" mass="37859">MRSSRRCAACGGFLQGGEHGGGARSSRGTGQEHWRGEEIEEALCFLGVPRQQLGAVTCLSIITIFIIPYKISPVSNLSMFDYTDYHRTIDCILQIVVKKLNPESVQGLQEWQDNMENFNPFGENGEQGTGYALVPASLYIGFIALIIWVGQDEKYGAGFKKCHMLMKDNNAVFHQALPTTSQFLAQDGDRLKLQLSSAVTMSLDRACNTSADDPTTNHDYMIVLSVKAATVASQWLELLHQDIMGCLIALKRSRKRVRNALHTELPYLISTKFSSNQENESSIANTCDAGCTEKAVSEAHLARWRKLKNPDISESEWAVQAAAASIYSTCNMTMITENVPCF</sequence>
<keyword evidence="1" id="KW-0812">Transmembrane</keyword>
<evidence type="ECO:0000313" key="2">
    <source>
        <dbReference type="EMBL" id="PWZ24938.1"/>
    </source>
</evidence>
<dbReference type="AlphaFoldDB" id="A0A3L6EWG1"/>
<name>A0A3L6EWG1_MAIZE</name>
<evidence type="ECO:0000256" key="1">
    <source>
        <dbReference type="SAM" id="Phobius"/>
    </source>
</evidence>
<protein>
    <submittedName>
        <fullName evidence="2">Uncharacterized protein</fullName>
    </submittedName>
</protein>
<accession>A0A3L6EWG1</accession>